<reference evidence="2" key="1">
    <citation type="journal article" date="2024" name="Front. Bioeng. Biotechnol.">
        <title>Genome-scale model development and genomic sequencing of the oleaginous clade Lipomyces.</title>
        <authorList>
            <person name="Czajka J.J."/>
            <person name="Han Y."/>
            <person name="Kim J."/>
            <person name="Mondo S.J."/>
            <person name="Hofstad B.A."/>
            <person name="Robles A."/>
            <person name="Haridas S."/>
            <person name="Riley R."/>
            <person name="LaButti K."/>
            <person name="Pangilinan J."/>
            <person name="Andreopoulos W."/>
            <person name="Lipzen A."/>
            <person name="Yan J."/>
            <person name="Wang M."/>
            <person name="Ng V."/>
            <person name="Grigoriev I.V."/>
            <person name="Spatafora J.W."/>
            <person name="Magnuson J.K."/>
            <person name="Baker S.E."/>
            <person name="Pomraning K.R."/>
        </authorList>
    </citation>
    <scope>NUCLEOTIDE SEQUENCE [LARGE SCALE GENOMIC DNA]</scope>
    <source>
        <strain evidence="2">CBS 7786</strain>
    </source>
</reference>
<name>A0ACC3T657_LIPKO</name>
<dbReference type="EMBL" id="MU971346">
    <property type="protein sequence ID" value="KAK9239418.1"/>
    <property type="molecule type" value="Genomic_DNA"/>
</dbReference>
<protein>
    <submittedName>
        <fullName evidence="1">Uncharacterized protein</fullName>
    </submittedName>
</protein>
<comment type="caution">
    <text evidence="1">The sequence shown here is derived from an EMBL/GenBank/DDBJ whole genome shotgun (WGS) entry which is preliminary data.</text>
</comment>
<evidence type="ECO:0000313" key="2">
    <source>
        <dbReference type="Proteomes" id="UP001433508"/>
    </source>
</evidence>
<accession>A0ACC3T657</accession>
<gene>
    <name evidence="1" type="ORF">V1525DRAFT_35990</name>
</gene>
<evidence type="ECO:0000313" key="1">
    <source>
        <dbReference type="EMBL" id="KAK9239418.1"/>
    </source>
</evidence>
<proteinExistence type="predicted"/>
<keyword evidence="2" id="KW-1185">Reference proteome</keyword>
<dbReference type="Proteomes" id="UP001433508">
    <property type="component" value="Unassembled WGS sequence"/>
</dbReference>
<organism evidence="1 2">
    <name type="scientific">Lipomyces kononenkoae</name>
    <name type="common">Yeast</name>
    <dbReference type="NCBI Taxonomy" id="34357"/>
    <lineage>
        <taxon>Eukaryota</taxon>
        <taxon>Fungi</taxon>
        <taxon>Dikarya</taxon>
        <taxon>Ascomycota</taxon>
        <taxon>Saccharomycotina</taxon>
        <taxon>Lipomycetes</taxon>
        <taxon>Lipomycetales</taxon>
        <taxon>Lipomycetaceae</taxon>
        <taxon>Lipomyces</taxon>
    </lineage>
</organism>
<sequence>MAPLNLLLTGASGYIGGAVLDDIINWNTKHHAFVITTIARKPEAVEKIKAGYPVDALRVVQTVYSDPTFANLVAAADVIVHTGESADDATSADVITKNIKNGALIIHTSGTAILINESELDKQVDRKYDDVTDIKTLTSWNEDHVHRNIDAQILEIHRTKPTVKTIIVCPPLIYGTGRGKVNPRSQQIPFLITIASILKKNAVYGSGKAAWNNVHISDLAELYVILLATYVSDPKKLSYNDEGYYFAENGSHTWKALTAALDAPLVKYDIIPPENTSKVGTSHELHYTDAELKSALDPTSYTLASWMYCTNSLCTATRARKLGWVPKQPDMYSTLDEEVKRFKELGPRR</sequence>